<reference evidence="5 7" key="1">
    <citation type="journal article" date="2019" name="Sci. Rep.">
        <title>Orb-weaving spider Araneus ventricosus genome elucidates the spidroin gene catalogue.</title>
        <authorList>
            <person name="Kono N."/>
            <person name="Nakamura H."/>
            <person name="Ohtoshi R."/>
            <person name="Moran D.A.P."/>
            <person name="Shinohara A."/>
            <person name="Yoshida Y."/>
            <person name="Fujiwara M."/>
            <person name="Mori M."/>
            <person name="Tomita M."/>
            <person name="Arakawa K."/>
        </authorList>
    </citation>
    <scope>NUCLEOTIDE SEQUENCE [LARGE SCALE GENOMIC DNA]</scope>
</reference>
<protein>
    <recommendedName>
        <fullName evidence="2">small monomeric GTPase</fullName>
        <ecNumber evidence="2">3.6.5.2</ecNumber>
    </recommendedName>
</protein>
<dbReference type="Proteomes" id="UP000499080">
    <property type="component" value="Unassembled WGS sequence"/>
</dbReference>
<evidence type="ECO:0000313" key="5">
    <source>
        <dbReference type="EMBL" id="GBN34789.1"/>
    </source>
</evidence>
<accession>A0A4Y2N7X4</accession>
<dbReference type="Pfam" id="PF00071">
    <property type="entry name" value="Ras"/>
    <property type="match status" value="1"/>
</dbReference>
<gene>
    <name evidence="5" type="primary">RASL12_2</name>
    <name evidence="6" type="synonym">RASL12_0</name>
    <name evidence="6" type="ORF">AVEN_112175_1</name>
    <name evidence="5" type="ORF">AVEN_268844_1</name>
</gene>
<name>A0A4Y2N7X4_ARAVE</name>
<evidence type="ECO:0000313" key="6">
    <source>
        <dbReference type="EMBL" id="GBN34792.1"/>
    </source>
</evidence>
<dbReference type="InterPro" id="IPR027417">
    <property type="entry name" value="P-loop_NTPase"/>
</dbReference>
<comment type="caution">
    <text evidence="5">The sequence shown here is derived from an EMBL/GenBank/DDBJ whole genome shotgun (WGS) entry which is preliminary data.</text>
</comment>
<dbReference type="SMART" id="SM00173">
    <property type="entry name" value="RAS"/>
    <property type="match status" value="1"/>
</dbReference>
<dbReference type="InterPro" id="IPR001806">
    <property type="entry name" value="Small_GTPase"/>
</dbReference>
<organism evidence="5 7">
    <name type="scientific">Araneus ventricosus</name>
    <name type="common">Orbweaver spider</name>
    <name type="synonym">Epeira ventricosa</name>
    <dbReference type="NCBI Taxonomy" id="182803"/>
    <lineage>
        <taxon>Eukaryota</taxon>
        <taxon>Metazoa</taxon>
        <taxon>Ecdysozoa</taxon>
        <taxon>Arthropoda</taxon>
        <taxon>Chelicerata</taxon>
        <taxon>Arachnida</taxon>
        <taxon>Araneae</taxon>
        <taxon>Araneomorphae</taxon>
        <taxon>Entelegynae</taxon>
        <taxon>Araneoidea</taxon>
        <taxon>Araneidae</taxon>
        <taxon>Araneus</taxon>
    </lineage>
</organism>
<dbReference type="SUPFAM" id="SSF52540">
    <property type="entry name" value="P-loop containing nucleoside triphosphate hydrolases"/>
    <property type="match status" value="1"/>
</dbReference>
<dbReference type="AlphaFoldDB" id="A0A4Y2N7X4"/>
<dbReference type="PANTHER" id="PTHR45704">
    <property type="entry name" value="RAS-LIKE FAMILY MEMBER 11"/>
    <property type="match status" value="1"/>
</dbReference>
<dbReference type="Gene3D" id="3.40.50.300">
    <property type="entry name" value="P-loop containing nucleotide triphosphate hydrolases"/>
    <property type="match status" value="1"/>
</dbReference>
<evidence type="ECO:0000256" key="1">
    <source>
        <dbReference type="ARBA" id="ARBA00008344"/>
    </source>
</evidence>
<dbReference type="EC" id="3.6.5.2" evidence="2"/>
<sequence>MRKMHFTCTKNLKHESITDFEKSIEVTGLGLMDLGLTPQKGCVYANGPHFEDESTLDIQTHSYLPFDKHGLPKPFCAGRLPITGVVNEKRNLRNFDSTFLNTVAIKEFLYKQSVNFDNVMTQVEILDTSQCEDHCCLQDHINWADAYVVVYSVCDRSTFEVARKLLETVSHSKGARRAPAILLGNKRDLERGRQVAVDDGHETSLQFRCQFYEVSAAENYVGVSLAFQSLMREARAAQQLRTLPVRRKTGPALSKMIGMVFGRGDKADRKKRPSLSI</sequence>
<comment type="catalytic activity">
    <reaction evidence="4">
        <text>GTP + H2O = GDP + phosphate + H(+)</text>
        <dbReference type="Rhea" id="RHEA:19669"/>
        <dbReference type="ChEBI" id="CHEBI:15377"/>
        <dbReference type="ChEBI" id="CHEBI:15378"/>
        <dbReference type="ChEBI" id="CHEBI:37565"/>
        <dbReference type="ChEBI" id="CHEBI:43474"/>
        <dbReference type="ChEBI" id="CHEBI:58189"/>
        <dbReference type="EC" id="3.6.5.2"/>
    </reaction>
</comment>
<dbReference type="SMART" id="SM00175">
    <property type="entry name" value="RAB"/>
    <property type="match status" value="1"/>
</dbReference>
<dbReference type="GO" id="GO:0005525">
    <property type="term" value="F:GTP binding"/>
    <property type="evidence" value="ECO:0007669"/>
    <property type="project" value="InterPro"/>
</dbReference>
<evidence type="ECO:0000256" key="4">
    <source>
        <dbReference type="ARBA" id="ARBA00048098"/>
    </source>
</evidence>
<keyword evidence="3" id="KW-0378">Hydrolase</keyword>
<dbReference type="EMBL" id="BGPR01008591">
    <property type="protein sequence ID" value="GBN34789.1"/>
    <property type="molecule type" value="Genomic_DNA"/>
</dbReference>
<evidence type="ECO:0000256" key="2">
    <source>
        <dbReference type="ARBA" id="ARBA00011984"/>
    </source>
</evidence>
<comment type="similarity">
    <text evidence="1">Belongs to the small GTPase superfamily. Ras family.</text>
</comment>
<keyword evidence="7" id="KW-1185">Reference proteome</keyword>
<evidence type="ECO:0000313" key="7">
    <source>
        <dbReference type="Proteomes" id="UP000499080"/>
    </source>
</evidence>
<dbReference type="PROSITE" id="PS51421">
    <property type="entry name" value="RAS"/>
    <property type="match status" value="1"/>
</dbReference>
<dbReference type="OrthoDB" id="18798at2759"/>
<evidence type="ECO:0000256" key="3">
    <source>
        <dbReference type="ARBA" id="ARBA00022801"/>
    </source>
</evidence>
<dbReference type="EMBL" id="BGPR01008592">
    <property type="protein sequence ID" value="GBN34792.1"/>
    <property type="molecule type" value="Genomic_DNA"/>
</dbReference>
<dbReference type="PROSITE" id="PS51419">
    <property type="entry name" value="RAB"/>
    <property type="match status" value="1"/>
</dbReference>
<dbReference type="GO" id="GO:0003925">
    <property type="term" value="F:G protein activity"/>
    <property type="evidence" value="ECO:0007669"/>
    <property type="project" value="UniProtKB-EC"/>
</dbReference>
<proteinExistence type="inferred from homology"/>
<dbReference type="InterPro" id="IPR051065">
    <property type="entry name" value="Ras-related_GTPase"/>
</dbReference>